<dbReference type="EMBL" id="CP046391">
    <property type="protein sequence ID" value="QJC27861.1"/>
    <property type="molecule type" value="Genomic_DNA"/>
</dbReference>
<keyword evidence="2" id="KW-0444">Lipid biosynthesis</keyword>
<evidence type="ECO:0000256" key="5">
    <source>
        <dbReference type="ARBA" id="ARBA00023002"/>
    </source>
</evidence>
<evidence type="ECO:0000256" key="9">
    <source>
        <dbReference type="ARBA" id="ARBA00023264"/>
    </source>
</evidence>
<dbReference type="Pfam" id="PF13685">
    <property type="entry name" value="Fe-ADH_2"/>
    <property type="match status" value="1"/>
</dbReference>
<keyword evidence="1" id="KW-0963">Cytoplasm</keyword>
<dbReference type="Gene3D" id="1.20.1090.10">
    <property type="entry name" value="Dehydroquinate synthase-like - alpha domain"/>
    <property type="match status" value="1"/>
</dbReference>
<evidence type="ECO:0000256" key="6">
    <source>
        <dbReference type="ARBA" id="ARBA00023027"/>
    </source>
</evidence>
<evidence type="ECO:0000256" key="2">
    <source>
        <dbReference type="ARBA" id="ARBA00022516"/>
    </source>
</evidence>
<dbReference type="AlphaFoldDB" id="A0A858PZ19"/>
<dbReference type="InterPro" id="IPR016205">
    <property type="entry name" value="Glycerol_DH"/>
</dbReference>
<keyword evidence="3" id="KW-0479">Metal-binding</keyword>
<keyword evidence="11" id="KW-1185">Reference proteome</keyword>
<evidence type="ECO:0000256" key="4">
    <source>
        <dbReference type="ARBA" id="ARBA00022857"/>
    </source>
</evidence>
<keyword evidence="4" id="KW-0521">NADP</keyword>
<dbReference type="PANTHER" id="PTHR43616">
    <property type="entry name" value="GLYCEROL DEHYDROGENASE"/>
    <property type="match status" value="1"/>
</dbReference>
<evidence type="ECO:0000256" key="8">
    <source>
        <dbReference type="ARBA" id="ARBA00023209"/>
    </source>
</evidence>
<proteinExistence type="predicted"/>
<evidence type="ECO:0000313" key="11">
    <source>
        <dbReference type="Proteomes" id="UP000500930"/>
    </source>
</evidence>
<keyword evidence="8" id="KW-0594">Phospholipid biosynthesis</keyword>
<dbReference type="Proteomes" id="UP000500930">
    <property type="component" value="Chromosome"/>
</dbReference>
<keyword evidence="6" id="KW-0520">NAD</keyword>
<keyword evidence="7" id="KW-0443">Lipid metabolism</keyword>
<evidence type="ECO:0000256" key="3">
    <source>
        <dbReference type="ARBA" id="ARBA00022723"/>
    </source>
</evidence>
<keyword evidence="5" id="KW-0560">Oxidoreductase</keyword>
<accession>A0A858PZ19</accession>
<dbReference type="GO" id="GO:0008654">
    <property type="term" value="P:phospholipid biosynthetic process"/>
    <property type="evidence" value="ECO:0007669"/>
    <property type="project" value="UniProtKB-KW"/>
</dbReference>
<dbReference type="SUPFAM" id="SSF56796">
    <property type="entry name" value="Dehydroquinate synthase-like"/>
    <property type="match status" value="1"/>
</dbReference>
<name>A0A858PZ19_9RICK</name>
<dbReference type="GO" id="GO:0046872">
    <property type="term" value="F:metal ion binding"/>
    <property type="evidence" value="ECO:0007669"/>
    <property type="project" value="UniProtKB-KW"/>
</dbReference>
<sequence>MLLLGGGCILVASVGVFVMATEFLDMAMPAMAASGHGGVAEYVARSVHVSDKFFSNLPDVITEHPGRGFLVADSNTVRLLDSSTVQSMDHYIIQGEYNASEYLVDSIRKVSRNSDFIVALGSGSINDMCKYASFIEGKEYVSFPTAPSMNGYASPTASITMENGIKKSLPAKLPQAIYMDVGVLSNAPQRMINSGFADFICRATVKADWWISHLLLGTPYSEVPFDITDTCSRALLENYQGLVHRDRTATMVLMQALILSGIGMLIVGGSQSASQGEHIVASATELLDNHSFLHGERIGVATMCMAKLQKSICSSRPKLHATLLAADTLRKYFRECFVDEFCATLSKKSIDSEKAEHLNNTICEKWGQISDIVDTKVHDVARMKDIFKYLGAPNVPEHVGWSTEKYNRIADIAFVTRDRFTFLDLAHHARINVA</sequence>
<gene>
    <name evidence="10" type="ORF">ANPL_04075</name>
</gene>
<dbReference type="KEGG" id="aplt:ANPL_04075"/>
<protein>
    <submittedName>
        <fullName evidence="10">Iron-containing alcohol dehydrogenase</fullName>
    </submittedName>
</protein>
<dbReference type="PANTHER" id="PTHR43616:SF5">
    <property type="entry name" value="GLYCEROL DEHYDROGENASE 1"/>
    <property type="match status" value="1"/>
</dbReference>
<dbReference type="GO" id="GO:0016614">
    <property type="term" value="F:oxidoreductase activity, acting on CH-OH group of donors"/>
    <property type="evidence" value="ECO:0007669"/>
    <property type="project" value="InterPro"/>
</dbReference>
<dbReference type="Gene3D" id="3.40.50.1970">
    <property type="match status" value="1"/>
</dbReference>
<evidence type="ECO:0000313" key="10">
    <source>
        <dbReference type="EMBL" id="QJC27861.1"/>
    </source>
</evidence>
<keyword evidence="9" id="KW-1208">Phospholipid metabolism</keyword>
<evidence type="ECO:0000256" key="7">
    <source>
        <dbReference type="ARBA" id="ARBA00023098"/>
    </source>
</evidence>
<reference evidence="10 11" key="1">
    <citation type="journal article" date="2020" name="Pathogens">
        <title>First Whole Genome Sequence of Anaplasma platys, an Obligate Intracellular Rickettsial Pathogen of Dogs.</title>
        <authorList>
            <person name="Llanes A."/>
            <person name="Rajeev S."/>
        </authorList>
    </citation>
    <scope>NUCLEOTIDE SEQUENCE [LARGE SCALE GENOMIC DNA]</scope>
    <source>
        <strain evidence="10 11">S3</strain>
    </source>
</reference>
<organism evidence="10 11">
    <name type="scientific">Anaplasma platys</name>
    <dbReference type="NCBI Taxonomy" id="949"/>
    <lineage>
        <taxon>Bacteria</taxon>
        <taxon>Pseudomonadati</taxon>
        <taxon>Pseudomonadota</taxon>
        <taxon>Alphaproteobacteria</taxon>
        <taxon>Rickettsiales</taxon>
        <taxon>Anaplasmataceae</taxon>
        <taxon>Anaplasma</taxon>
    </lineage>
</organism>
<dbReference type="InterPro" id="IPR032837">
    <property type="entry name" value="G1PDH"/>
</dbReference>
<evidence type="ECO:0000256" key="1">
    <source>
        <dbReference type="ARBA" id="ARBA00022490"/>
    </source>
</evidence>